<reference evidence="2" key="1">
    <citation type="submission" date="2023-10" db="EMBL/GenBank/DDBJ databases">
        <authorList>
            <person name="Chen Y."/>
            <person name="Shah S."/>
            <person name="Dougan E. K."/>
            <person name="Thang M."/>
            <person name="Chan C."/>
        </authorList>
    </citation>
    <scope>NUCLEOTIDE SEQUENCE [LARGE SCALE GENOMIC DNA]</scope>
</reference>
<evidence type="ECO:0008006" key="4">
    <source>
        <dbReference type="Google" id="ProtNLM"/>
    </source>
</evidence>
<feature type="compositionally biased region" description="Low complexity" evidence="1">
    <location>
        <begin position="97"/>
        <end position="110"/>
    </location>
</feature>
<evidence type="ECO:0000256" key="1">
    <source>
        <dbReference type="SAM" id="MobiDB-lite"/>
    </source>
</evidence>
<dbReference type="EMBL" id="CAUYUJ010006991">
    <property type="protein sequence ID" value="CAK0819259.1"/>
    <property type="molecule type" value="Genomic_DNA"/>
</dbReference>
<feature type="non-terminal residue" evidence="2">
    <location>
        <position position="131"/>
    </location>
</feature>
<protein>
    <recommendedName>
        <fullName evidence="4">Nuclear transcription factor Y subunit</fullName>
    </recommendedName>
</protein>
<feature type="compositionally biased region" description="Basic and acidic residues" evidence="1">
    <location>
        <begin position="43"/>
        <end position="57"/>
    </location>
</feature>
<feature type="compositionally biased region" description="Pro residues" evidence="1">
    <location>
        <begin position="72"/>
        <end position="87"/>
    </location>
</feature>
<dbReference type="Proteomes" id="UP001189429">
    <property type="component" value="Unassembled WGS sequence"/>
</dbReference>
<comment type="caution">
    <text evidence="2">The sequence shown here is derived from an EMBL/GenBank/DDBJ whole genome shotgun (WGS) entry which is preliminary data.</text>
</comment>
<proteinExistence type="predicted"/>
<gene>
    <name evidence="2" type="ORF">PCOR1329_LOCUS21286</name>
</gene>
<feature type="compositionally biased region" description="Basic residues" evidence="1">
    <location>
        <begin position="33"/>
        <end position="42"/>
    </location>
</feature>
<keyword evidence="3" id="KW-1185">Reference proteome</keyword>
<accession>A0ABN9RLV5</accession>
<sequence>MDRVRPGAPGPVPPRRRPVVAAPQDPSEWAAHRQARIAAAHKKREEYRNELTEEHTFQPRRIARAKRASHSQPPPSGGAGSPAPPARSAPDVRSVTASSAAAQPDAAGVARSPGSAHAAPKGSSARPSRLL</sequence>
<organism evidence="2 3">
    <name type="scientific">Prorocentrum cordatum</name>
    <dbReference type="NCBI Taxonomy" id="2364126"/>
    <lineage>
        <taxon>Eukaryota</taxon>
        <taxon>Sar</taxon>
        <taxon>Alveolata</taxon>
        <taxon>Dinophyceae</taxon>
        <taxon>Prorocentrales</taxon>
        <taxon>Prorocentraceae</taxon>
        <taxon>Prorocentrum</taxon>
    </lineage>
</organism>
<evidence type="ECO:0000313" key="3">
    <source>
        <dbReference type="Proteomes" id="UP001189429"/>
    </source>
</evidence>
<feature type="region of interest" description="Disordered" evidence="1">
    <location>
        <begin position="1"/>
        <end position="131"/>
    </location>
</feature>
<name>A0ABN9RLV5_9DINO</name>
<evidence type="ECO:0000313" key="2">
    <source>
        <dbReference type="EMBL" id="CAK0819259.1"/>
    </source>
</evidence>